<dbReference type="GO" id="GO:0005615">
    <property type="term" value="C:extracellular space"/>
    <property type="evidence" value="ECO:0007669"/>
    <property type="project" value="TreeGrafter"/>
</dbReference>
<dbReference type="AlphaFoldDB" id="A0A7M4EL49"/>
<accession>A0A7M4EL49</accession>
<organism evidence="4 5">
    <name type="scientific">Crocodylus porosus</name>
    <name type="common">Saltwater crocodile</name>
    <name type="synonym">Estuarine crocodile</name>
    <dbReference type="NCBI Taxonomy" id="8502"/>
    <lineage>
        <taxon>Eukaryota</taxon>
        <taxon>Metazoa</taxon>
        <taxon>Chordata</taxon>
        <taxon>Craniata</taxon>
        <taxon>Vertebrata</taxon>
        <taxon>Euteleostomi</taxon>
        <taxon>Archelosauria</taxon>
        <taxon>Archosauria</taxon>
        <taxon>Crocodylia</taxon>
        <taxon>Longirostres</taxon>
        <taxon>Crocodylidae</taxon>
        <taxon>Crocodylus</taxon>
    </lineage>
</organism>
<dbReference type="PANTHER" id="PTHR19441:SF30">
    <property type="entry name" value="ELAFIN"/>
    <property type="match status" value="1"/>
</dbReference>
<dbReference type="PANTHER" id="PTHR19441">
    <property type="entry name" value="WHEY ACDIC PROTEIN WAP"/>
    <property type="match status" value="1"/>
</dbReference>
<dbReference type="PROSITE" id="PS51390">
    <property type="entry name" value="WAP"/>
    <property type="match status" value="2"/>
</dbReference>
<dbReference type="InterPro" id="IPR008197">
    <property type="entry name" value="WAP_dom"/>
</dbReference>
<evidence type="ECO:0000256" key="2">
    <source>
        <dbReference type="ARBA" id="ARBA00023157"/>
    </source>
</evidence>
<keyword evidence="5" id="KW-1185">Reference proteome</keyword>
<dbReference type="SMART" id="SM00217">
    <property type="entry name" value="WAP"/>
    <property type="match status" value="2"/>
</dbReference>
<dbReference type="GO" id="GO:0045087">
    <property type="term" value="P:innate immune response"/>
    <property type="evidence" value="ECO:0007669"/>
    <property type="project" value="TreeGrafter"/>
</dbReference>
<evidence type="ECO:0000313" key="5">
    <source>
        <dbReference type="Proteomes" id="UP000594220"/>
    </source>
</evidence>
<reference evidence="4" key="1">
    <citation type="submission" date="2025-08" db="UniProtKB">
        <authorList>
            <consortium name="Ensembl"/>
        </authorList>
    </citation>
    <scope>IDENTIFICATION</scope>
</reference>
<dbReference type="InterPro" id="IPR036645">
    <property type="entry name" value="Elafin-like_sf"/>
</dbReference>
<dbReference type="GO" id="GO:0019731">
    <property type="term" value="P:antibacterial humoral response"/>
    <property type="evidence" value="ECO:0007669"/>
    <property type="project" value="TreeGrafter"/>
</dbReference>
<name>A0A7M4EL49_CROPO</name>
<feature type="domain" description="WAP" evidence="3">
    <location>
        <begin position="59"/>
        <end position="110"/>
    </location>
</feature>
<dbReference type="GeneTree" id="ENSGT00940000156753"/>
<reference evidence="4" key="2">
    <citation type="submission" date="2025-09" db="UniProtKB">
        <authorList>
            <consortium name="Ensembl"/>
        </authorList>
    </citation>
    <scope>IDENTIFICATION</scope>
</reference>
<evidence type="ECO:0000256" key="1">
    <source>
        <dbReference type="ARBA" id="ARBA00022729"/>
    </source>
</evidence>
<keyword evidence="1" id="KW-0732">Signal</keyword>
<dbReference type="Ensembl" id="ENSCPRT00005013587.1">
    <property type="protein sequence ID" value="ENSCPRP00005011520.1"/>
    <property type="gene ID" value="ENSCPRG00005008205.1"/>
</dbReference>
<dbReference type="GO" id="GO:0004867">
    <property type="term" value="F:serine-type endopeptidase inhibitor activity"/>
    <property type="evidence" value="ECO:0007669"/>
    <property type="project" value="TreeGrafter"/>
</dbReference>
<evidence type="ECO:0000259" key="3">
    <source>
        <dbReference type="PROSITE" id="PS51390"/>
    </source>
</evidence>
<feature type="domain" description="WAP" evidence="3">
    <location>
        <begin position="1"/>
        <end position="44"/>
    </location>
</feature>
<keyword evidence="2" id="KW-1015">Disulfide bond</keyword>
<dbReference type="Proteomes" id="UP000594220">
    <property type="component" value="Unplaced"/>
</dbReference>
<dbReference type="Pfam" id="PF00095">
    <property type="entry name" value="WAP"/>
    <property type="match status" value="2"/>
</dbReference>
<dbReference type="Gene3D" id="4.10.75.10">
    <property type="entry name" value="Elafin-like"/>
    <property type="match status" value="2"/>
</dbReference>
<evidence type="ECO:0000313" key="4">
    <source>
        <dbReference type="Ensembl" id="ENSCPRP00005011520.1"/>
    </source>
</evidence>
<proteinExistence type="predicted"/>
<dbReference type="InterPro" id="IPR050514">
    <property type="entry name" value="WAP_four-disulfide_core"/>
</dbReference>
<dbReference type="SUPFAM" id="SSF57256">
    <property type="entry name" value="Elafin-like"/>
    <property type="match status" value="2"/>
</dbReference>
<protein>
    <recommendedName>
        <fullName evidence="3">WAP domain-containing protein</fullName>
    </recommendedName>
</protein>
<sequence length="121" mass="13252">GTCPQVMVQPSSSPCQSRCEDDRTCPRNQKCCFTGCGLECIDPQKCCQSSCAAPDPRLPAAKPGECPKVRPWQTLVPCKGNDTCTHDRDCPKQEKCCFGGCFQHSCLYRVCPLPSHGRGVR</sequence>